<evidence type="ECO:0000256" key="5">
    <source>
        <dbReference type="ARBA" id="ARBA00022989"/>
    </source>
</evidence>
<dbReference type="EMBL" id="JARBDR010000918">
    <property type="protein sequence ID" value="KAJ8301774.1"/>
    <property type="molecule type" value="Genomic_DNA"/>
</dbReference>
<dbReference type="Gene3D" id="1.20.1250.20">
    <property type="entry name" value="MFS general substrate transporter like domains"/>
    <property type="match status" value="1"/>
</dbReference>
<evidence type="ECO:0000256" key="2">
    <source>
        <dbReference type="ARBA" id="ARBA00010992"/>
    </source>
</evidence>
<comment type="caution">
    <text evidence="9">The sequence shown here is derived from an EMBL/GenBank/DDBJ whole genome shotgun (WGS) entry which is preliminary data.</text>
</comment>
<feature type="transmembrane region" description="Helical" evidence="7">
    <location>
        <begin position="232"/>
        <end position="257"/>
    </location>
</feature>
<evidence type="ECO:0000256" key="1">
    <source>
        <dbReference type="ARBA" id="ARBA00004141"/>
    </source>
</evidence>
<evidence type="ECO:0000259" key="8">
    <source>
        <dbReference type="PROSITE" id="PS50850"/>
    </source>
</evidence>
<dbReference type="InterPro" id="IPR050814">
    <property type="entry name" value="Myo-inositol_Transporter"/>
</dbReference>
<protein>
    <recommendedName>
        <fullName evidence="8">Major facilitator superfamily (MFS) profile domain-containing protein</fullName>
    </recommendedName>
</protein>
<name>A0ABQ9E8V8_TEGGR</name>
<dbReference type="Proteomes" id="UP001217089">
    <property type="component" value="Unassembled WGS sequence"/>
</dbReference>
<dbReference type="Pfam" id="PF00083">
    <property type="entry name" value="Sugar_tr"/>
    <property type="match status" value="1"/>
</dbReference>
<comment type="similarity">
    <text evidence="2">Belongs to the major facilitator superfamily. Sugar transporter (TC 2.A.1.1) family.</text>
</comment>
<dbReference type="PROSITE" id="PS00216">
    <property type="entry name" value="SUGAR_TRANSPORT_1"/>
    <property type="match status" value="1"/>
</dbReference>
<dbReference type="SUPFAM" id="SSF103473">
    <property type="entry name" value="MFS general substrate transporter"/>
    <property type="match status" value="1"/>
</dbReference>
<evidence type="ECO:0000313" key="9">
    <source>
        <dbReference type="EMBL" id="KAJ8301774.1"/>
    </source>
</evidence>
<evidence type="ECO:0000256" key="7">
    <source>
        <dbReference type="SAM" id="Phobius"/>
    </source>
</evidence>
<accession>A0ABQ9E8V8</accession>
<dbReference type="PROSITE" id="PS50850">
    <property type="entry name" value="MFS"/>
    <property type="match status" value="1"/>
</dbReference>
<proteinExistence type="inferred from homology"/>
<feature type="transmembrane region" description="Helical" evidence="7">
    <location>
        <begin position="161"/>
        <end position="183"/>
    </location>
</feature>
<dbReference type="InterPro" id="IPR020846">
    <property type="entry name" value="MFS_dom"/>
</dbReference>
<dbReference type="PANTHER" id="PTHR48020">
    <property type="entry name" value="PROTON MYO-INOSITOL COTRANSPORTER"/>
    <property type="match status" value="1"/>
</dbReference>
<feature type="transmembrane region" description="Helical" evidence="7">
    <location>
        <begin position="195"/>
        <end position="220"/>
    </location>
</feature>
<comment type="subcellular location">
    <subcellularLocation>
        <location evidence="1">Membrane</location>
        <topology evidence="1">Multi-pass membrane protein</topology>
    </subcellularLocation>
</comment>
<keyword evidence="10" id="KW-1185">Reference proteome</keyword>
<organism evidence="9 10">
    <name type="scientific">Tegillarca granosa</name>
    <name type="common">Malaysian cockle</name>
    <name type="synonym">Anadara granosa</name>
    <dbReference type="NCBI Taxonomy" id="220873"/>
    <lineage>
        <taxon>Eukaryota</taxon>
        <taxon>Metazoa</taxon>
        <taxon>Spiralia</taxon>
        <taxon>Lophotrochozoa</taxon>
        <taxon>Mollusca</taxon>
        <taxon>Bivalvia</taxon>
        <taxon>Autobranchia</taxon>
        <taxon>Pteriomorphia</taxon>
        <taxon>Arcoida</taxon>
        <taxon>Arcoidea</taxon>
        <taxon>Arcidae</taxon>
        <taxon>Tegillarca</taxon>
    </lineage>
</organism>
<evidence type="ECO:0000256" key="6">
    <source>
        <dbReference type="ARBA" id="ARBA00023136"/>
    </source>
</evidence>
<keyword evidence="5 7" id="KW-1133">Transmembrane helix</keyword>
<gene>
    <name evidence="9" type="ORF">KUTeg_020761</name>
</gene>
<dbReference type="PANTHER" id="PTHR48020:SF12">
    <property type="entry name" value="PROTON MYO-INOSITOL COTRANSPORTER"/>
    <property type="match status" value="1"/>
</dbReference>
<dbReference type="InterPro" id="IPR005829">
    <property type="entry name" value="Sugar_transporter_CS"/>
</dbReference>
<dbReference type="InterPro" id="IPR005828">
    <property type="entry name" value="MFS_sugar_transport-like"/>
</dbReference>
<keyword evidence="3" id="KW-0813">Transport</keyword>
<dbReference type="InterPro" id="IPR036259">
    <property type="entry name" value="MFS_trans_sf"/>
</dbReference>
<sequence length="453" mass="51325">MVHKIFIEIDDVFNSDKYTVYLIQLFPNQSHVMYIFDLIKSEIDTVLKSKCENMADNIHDSRNLQNAECSEVSTTNTVHTSMKLTVEYTKTNTEDNVRCSNELQSTAEYNETKPVNKIRGLTKEYGTADDIRDSRDLTEDYDETTQLLNNRRSSTTKYRSLYVIFLSIFATLGSFLFGYHIAIVSSSILFITDTYLISTFWHSVIVSATIASAVIFSIFAGILSDLFGRKPVLLFSAFVYSCGAVIMSVADGIYMLLAGRLFVGMGRFPPCAYQYIAEISPPNTRGFLATFNQLFITIGILVSSIIAGAFSSVTNGWRYMLGLPVIISLIYFFGIFFLPESPRYLVAKNQIERARTVLTRLRGTSQIDDELRDINKFSSLLPSIYVDLNIGRISTFDITYCFLKHLKKSRSLKQIKKGRIVTTAEVYYGWQDFPQKAPPGCHVFPMGLMFLVQ</sequence>
<evidence type="ECO:0000256" key="4">
    <source>
        <dbReference type="ARBA" id="ARBA00022692"/>
    </source>
</evidence>
<evidence type="ECO:0000256" key="3">
    <source>
        <dbReference type="ARBA" id="ARBA00022448"/>
    </source>
</evidence>
<keyword evidence="6 7" id="KW-0472">Membrane</keyword>
<evidence type="ECO:0000313" key="10">
    <source>
        <dbReference type="Proteomes" id="UP001217089"/>
    </source>
</evidence>
<feature type="transmembrane region" description="Helical" evidence="7">
    <location>
        <begin position="317"/>
        <end position="338"/>
    </location>
</feature>
<keyword evidence="4 7" id="KW-0812">Transmembrane</keyword>
<feature type="domain" description="Major facilitator superfamily (MFS) profile" evidence="8">
    <location>
        <begin position="166"/>
        <end position="453"/>
    </location>
</feature>
<reference evidence="9 10" key="1">
    <citation type="submission" date="2022-12" db="EMBL/GenBank/DDBJ databases">
        <title>Chromosome-level genome of Tegillarca granosa.</title>
        <authorList>
            <person name="Kim J."/>
        </authorList>
    </citation>
    <scope>NUCLEOTIDE SEQUENCE [LARGE SCALE GENOMIC DNA]</scope>
    <source>
        <strain evidence="9">Teg-2019</strain>
        <tissue evidence="9">Adductor muscle</tissue>
    </source>
</reference>
<feature type="transmembrane region" description="Helical" evidence="7">
    <location>
        <begin position="291"/>
        <end position="310"/>
    </location>
</feature>